<dbReference type="AlphaFoldDB" id="A0AAD5UJ56"/>
<dbReference type="EMBL" id="JADGKB010000018">
    <property type="protein sequence ID" value="KAJ3259444.1"/>
    <property type="molecule type" value="Genomic_DNA"/>
</dbReference>
<keyword evidence="3" id="KW-0274">FAD</keyword>
<dbReference type="Gene3D" id="3.30.70.2450">
    <property type="match status" value="1"/>
</dbReference>
<dbReference type="PANTHER" id="PTHR43004:SF19">
    <property type="entry name" value="BINDING MONOOXYGENASE, PUTATIVE (JCVI)-RELATED"/>
    <property type="match status" value="1"/>
</dbReference>
<dbReference type="InterPro" id="IPR050641">
    <property type="entry name" value="RIFMO-like"/>
</dbReference>
<dbReference type="Proteomes" id="UP001210925">
    <property type="component" value="Unassembled WGS sequence"/>
</dbReference>
<accession>A0AAD5UJ56</accession>
<comment type="caution">
    <text evidence="6">The sequence shown here is derived from an EMBL/GenBank/DDBJ whole genome shotgun (WGS) entry which is preliminary data.</text>
</comment>
<evidence type="ECO:0000313" key="7">
    <source>
        <dbReference type="Proteomes" id="UP001210925"/>
    </source>
</evidence>
<name>A0AAD5UJ56_9FUNG</name>
<dbReference type="InterPro" id="IPR002938">
    <property type="entry name" value="FAD-bd"/>
</dbReference>
<sequence length="527" mass="59021">MQEYKTLIVGAGPCGLACAAELVRQGVDPKEFLLIDTNLESVKANKGINILPRTLELLDYYDDLGAKLVENEAGWSEVRFYAENQYFASLDVRKAMEKQSEYHRMYNVPQWKTELQLTNYLKSHGVNINRGISLESFEIKEDHVQVLLSNGSSLKVEYLVACDGAKSKIRKSLGLKYDGTSLKNGSVGLHFTTDGKVPIDRNLHMYYSEKGIAYMMEMANGVYVLGMDLTEEEETPYISDETDAYGQKKMLPIPTEKAVELFHNRLGFKVSVKQVDWETRYRVHHRFVEKYSVANRVFLVGDAAHSSSPSAGLGLNIGIYEASNLGWKLAFTMLNLTNPSILETYDTERVKEIKKMIKFLQGQQDLGDMKGFARYIRNFGVALVSKLYKVYPEIIGQNNTTGSLMDVHYQSTLTAKSTKTELKRMAPGRHVPNQLLKALGFDGKTKGYTVIVFGKDPSNLEPHLKSTGLIGNVIAGDSKLAREFEVSKPELLIIRPDGHIGLRSESVNAQVCLNYLKLNSAAILAEL</sequence>
<dbReference type="GO" id="GO:0016709">
    <property type="term" value="F:oxidoreductase activity, acting on paired donors, with incorporation or reduction of molecular oxygen, NAD(P)H as one donor, and incorporation of one atom of oxygen"/>
    <property type="evidence" value="ECO:0007669"/>
    <property type="project" value="UniProtKB-ARBA"/>
</dbReference>
<dbReference type="PRINTS" id="PR00420">
    <property type="entry name" value="RNGMNOXGNASE"/>
</dbReference>
<evidence type="ECO:0000256" key="1">
    <source>
        <dbReference type="ARBA" id="ARBA00001974"/>
    </source>
</evidence>
<proteinExistence type="predicted"/>
<evidence type="ECO:0000256" key="3">
    <source>
        <dbReference type="ARBA" id="ARBA00022827"/>
    </source>
</evidence>
<dbReference type="PANTHER" id="PTHR43004">
    <property type="entry name" value="TRK SYSTEM POTASSIUM UPTAKE PROTEIN"/>
    <property type="match status" value="1"/>
</dbReference>
<gene>
    <name evidence="6" type="ORF">HK103_002347</name>
</gene>
<evidence type="ECO:0000313" key="6">
    <source>
        <dbReference type="EMBL" id="KAJ3259444.1"/>
    </source>
</evidence>
<dbReference type="GO" id="GO:0071949">
    <property type="term" value="F:FAD binding"/>
    <property type="evidence" value="ECO:0007669"/>
    <property type="project" value="InterPro"/>
</dbReference>
<dbReference type="SUPFAM" id="SSF51905">
    <property type="entry name" value="FAD/NAD(P)-binding domain"/>
    <property type="match status" value="1"/>
</dbReference>
<dbReference type="Gene3D" id="3.50.50.60">
    <property type="entry name" value="FAD/NAD(P)-binding domain"/>
    <property type="match status" value="1"/>
</dbReference>
<dbReference type="InterPro" id="IPR036188">
    <property type="entry name" value="FAD/NAD-bd_sf"/>
</dbReference>
<evidence type="ECO:0000256" key="2">
    <source>
        <dbReference type="ARBA" id="ARBA00022630"/>
    </source>
</evidence>
<comment type="cofactor">
    <cofactor evidence="1">
        <name>FAD</name>
        <dbReference type="ChEBI" id="CHEBI:57692"/>
    </cofactor>
</comment>
<reference evidence="6" key="1">
    <citation type="submission" date="2020-05" db="EMBL/GenBank/DDBJ databases">
        <title>Phylogenomic resolution of chytrid fungi.</title>
        <authorList>
            <person name="Stajich J.E."/>
            <person name="Amses K."/>
            <person name="Simmons R."/>
            <person name="Seto K."/>
            <person name="Myers J."/>
            <person name="Bonds A."/>
            <person name="Quandt C.A."/>
            <person name="Barry K."/>
            <person name="Liu P."/>
            <person name="Grigoriev I."/>
            <person name="Longcore J.E."/>
            <person name="James T.Y."/>
        </authorList>
    </citation>
    <scope>NUCLEOTIDE SEQUENCE</scope>
    <source>
        <strain evidence="6">PLAUS21</strain>
    </source>
</reference>
<organism evidence="6 7">
    <name type="scientific">Boothiomyces macroporosus</name>
    <dbReference type="NCBI Taxonomy" id="261099"/>
    <lineage>
        <taxon>Eukaryota</taxon>
        <taxon>Fungi</taxon>
        <taxon>Fungi incertae sedis</taxon>
        <taxon>Chytridiomycota</taxon>
        <taxon>Chytridiomycota incertae sedis</taxon>
        <taxon>Chytridiomycetes</taxon>
        <taxon>Rhizophydiales</taxon>
        <taxon>Terramycetaceae</taxon>
        <taxon>Boothiomyces</taxon>
    </lineage>
</organism>
<dbReference type="Pfam" id="PF01494">
    <property type="entry name" value="FAD_binding_3"/>
    <property type="match status" value="1"/>
</dbReference>
<protein>
    <recommendedName>
        <fullName evidence="5">FAD-binding domain-containing protein</fullName>
    </recommendedName>
</protein>
<evidence type="ECO:0000259" key="5">
    <source>
        <dbReference type="Pfam" id="PF01494"/>
    </source>
</evidence>
<feature type="domain" description="FAD-binding" evidence="5">
    <location>
        <begin position="4"/>
        <end position="358"/>
    </location>
</feature>
<keyword evidence="4" id="KW-0560">Oxidoreductase</keyword>
<keyword evidence="2" id="KW-0285">Flavoprotein</keyword>
<keyword evidence="7" id="KW-1185">Reference proteome</keyword>
<evidence type="ECO:0000256" key="4">
    <source>
        <dbReference type="ARBA" id="ARBA00023002"/>
    </source>
</evidence>